<dbReference type="PANTHER" id="PTHR43092">
    <property type="entry name" value="L-CYSTEINE DESULFHYDRASE"/>
    <property type="match status" value="1"/>
</dbReference>
<evidence type="ECO:0000313" key="3">
    <source>
        <dbReference type="EMBL" id="CAK0779160.1"/>
    </source>
</evidence>
<dbReference type="EMBL" id="CAUYUE010000005">
    <property type="protein sequence ID" value="CAK0779160.1"/>
    <property type="molecule type" value="Genomic_DNA"/>
</dbReference>
<proteinExistence type="predicted"/>
<dbReference type="InterPro" id="IPR015424">
    <property type="entry name" value="PyrdxlP-dep_Trfase"/>
</dbReference>
<accession>A0AAV1I2I5</accession>
<dbReference type="InterPro" id="IPR015421">
    <property type="entry name" value="PyrdxlP-dep_Trfase_major"/>
</dbReference>
<name>A0AAV1I2I5_9CHLO</name>
<protein>
    <recommendedName>
        <fullName evidence="2">Aminotransferase class V domain-containing protein</fullName>
    </recommendedName>
</protein>
<dbReference type="InterPro" id="IPR000192">
    <property type="entry name" value="Aminotrans_V_dom"/>
</dbReference>
<evidence type="ECO:0000259" key="2">
    <source>
        <dbReference type="Pfam" id="PF00266"/>
    </source>
</evidence>
<gene>
    <name evidence="3" type="ORF">CVIRNUC_004708</name>
</gene>
<keyword evidence="1" id="KW-0663">Pyridoxal phosphate</keyword>
<dbReference type="PANTHER" id="PTHR43092:SF2">
    <property type="entry name" value="HERCYNYLCYSTEINE SULFOXIDE LYASE"/>
    <property type="match status" value="1"/>
</dbReference>
<dbReference type="AlphaFoldDB" id="A0AAV1I2I5"/>
<comment type="caution">
    <text evidence="3">The sequence shown here is derived from an EMBL/GenBank/DDBJ whole genome shotgun (WGS) entry which is preliminary data.</text>
</comment>
<evidence type="ECO:0000313" key="4">
    <source>
        <dbReference type="Proteomes" id="UP001314263"/>
    </source>
</evidence>
<feature type="domain" description="Aminotransferase class V" evidence="2">
    <location>
        <begin position="158"/>
        <end position="413"/>
    </location>
</feature>
<dbReference type="Gene3D" id="3.40.640.10">
    <property type="entry name" value="Type I PLP-dependent aspartate aminotransferase-like (Major domain)"/>
    <property type="match status" value="1"/>
</dbReference>
<keyword evidence="4" id="KW-1185">Reference proteome</keyword>
<dbReference type="Gene3D" id="3.90.1150.10">
    <property type="entry name" value="Aspartate Aminotransferase, domain 1"/>
    <property type="match status" value="1"/>
</dbReference>
<dbReference type="Proteomes" id="UP001314263">
    <property type="component" value="Unassembled WGS sequence"/>
</dbReference>
<evidence type="ECO:0000256" key="1">
    <source>
        <dbReference type="ARBA" id="ARBA00022898"/>
    </source>
</evidence>
<sequence length="532" mass="58476">MRGVDDWESENPLVTVAKHFVTKGCLILGVWGLKHFVWKRDNHTGGREKKQYRVLHNPEKQFKPVHPRWLIDAAASADTPVLDISRLLDWPARYQELCGDVILHHVRPGQRAREELFDLSPEWTYLNHGSYGATLRFASEVQSWFWELAEQQPVLFMETQALPILKAARQEVAALIGARSSDVVPVANATTAASAVISSVPLRRGDLLLMTSLTYPAVRNALARAAGRAGAGLLQVQLPIEVLRRGPKAVHAAFREALSQHRGRVKLAVIDHVASFPPVLFDVKALCSLCRGSGAKVLVDGAHAIGAMPLSVPSLGAHFYCSNLHKWAATAKGCAFLWVAPSEQQDVLPLVTSHGYGLGFQGEWLWQGTSDMSAWLSAPAALYVVSCIGREKWMQHNSALLKEAAGLLRTAFGTEHVLGADGPYACMAAIELPSGLPLSASAPDAQHLQRILRERFRIEVPISAWEGALWARISAQYYNQLADYKRLAKAVMMLVKEAQRNTAAGGTSWRSEDYQERLAAEVGTNGFAMTHQ</sequence>
<reference evidence="3 4" key="1">
    <citation type="submission" date="2023-10" db="EMBL/GenBank/DDBJ databases">
        <authorList>
            <person name="Maclean D."/>
            <person name="Macfadyen A."/>
        </authorList>
    </citation>
    <scope>NUCLEOTIDE SEQUENCE [LARGE SCALE GENOMIC DNA]</scope>
</reference>
<dbReference type="InterPro" id="IPR015422">
    <property type="entry name" value="PyrdxlP-dep_Trfase_small"/>
</dbReference>
<organism evidence="3 4">
    <name type="scientific">Coccomyxa viridis</name>
    <dbReference type="NCBI Taxonomy" id="1274662"/>
    <lineage>
        <taxon>Eukaryota</taxon>
        <taxon>Viridiplantae</taxon>
        <taxon>Chlorophyta</taxon>
        <taxon>core chlorophytes</taxon>
        <taxon>Trebouxiophyceae</taxon>
        <taxon>Trebouxiophyceae incertae sedis</taxon>
        <taxon>Coccomyxaceae</taxon>
        <taxon>Coccomyxa</taxon>
    </lineage>
</organism>
<dbReference type="Pfam" id="PF00266">
    <property type="entry name" value="Aminotran_5"/>
    <property type="match status" value="1"/>
</dbReference>
<dbReference type="SUPFAM" id="SSF53383">
    <property type="entry name" value="PLP-dependent transferases"/>
    <property type="match status" value="1"/>
</dbReference>